<dbReference type="PANTHER" id="PTHR30469:SF15">
    <property type="entry name" value="HLYD FAMILY OF SECRETION PROTEINS"/>
    <property type="match status" value="1"/>
</dbReference>
<feature type="signal peptide" evidence="2">
    <location>
        <begin position="1"/>
        <end position="39"/>
    </location>
</feature>
<reference evidence="4 5" key="1">
    <citation type="submission" date="2018-02" db="EMBL/GenBank/DDBJ databases">
        <authorList>
            <person name="Dubost A."/>
        </authorList>
    </citation>
    <scope>NUCLEOTIDE SEQUENCE [LARGE SCALE GENOMIC DNA]</scope>
    <source>
        <strain evidence="5">JV551A3</strain>
    </source>
</reference>
<dbReference type="EMBL" id="OPYN01000150">
    <property type="protein sequence ID" value="SPO61693.1"/>
    <property type="molecule type" value="Genomic_DNA"/>
</dbReference>
<comment type="caution">
    <text evidence="4">The sequence shown here is derived from an EMBL/GenBank/DDBJ whole genome shotgun (WGS) entry which is preliminary data.</text>
</comment>
<evidence type="ECO:0000313" key="4">
    <source>
        <dbReference type="EMBL" id="SPO61693.1"/>
    </source>
</evidence>
<feature type="chain" id="PRO_5042893961" description="CzcB-like barrel-sandwich hybrid domain-containing protein" evidence="2">
    <location>
        <begin position="40"/>
        <end position="390"/>
    </location>
</feature>
<dbReference type="RefSeq" id="WP_205125953.1">
    <property type="nucleotide sequence ID" value="NZ_OPYN01000150.1"/>
</dbReference>
<dbReference type="GO" id="GO:0015562">
    <property type="term" value="F:efflux transmembrane transporter activity"/>
    <property type="evidence" value="ECO:0007669"/>
    <property type="project" value="TreeGrafter"/>
</dbReference>
<dbReference type="SUPFAM" id="SSF111369">
    <property type="entry name" value="HlyD-like secretion proteins"/>
    <property type="match status" value="1"/>
</dbReference>
<comment type="similarity">
    <text evidence="1">Belongs to the membrane fusion protein (MFP) (TC 8.A.1) family.</text>
</comment>
<evidence type="ECO:0000256" key="2">
    <source>
        <dbReference type="SAM" id="SignalP"/>
    </source>
</evidence>
<evidence type="ECO:0000259" key="3">
    <source>
        <dbReference type="Pfam" id="PF25973"/>
    </source>
</evidence>
<evidence type="ECO:0000256" key="1">
    <source>
        <dbReference type="ARBA" id="ARBA00009477"/>
    </source>
</evidence>
<evidence type="ECO:0000313" key="5">
    <source>
        <dbReference type="Proteomes" id="UP000294335"/>
    </source>
</evidence>
<organism evidence="4 5">
    <name type="scientific">Pseudomonas inefficax</name>
    <dbReference type="NCBI Taxonomy" id="2078786"/>
    <lineage>
        <taxon>Bacteria</taxon>
        <taxon>Pseudomonadati</taxon>
        <taxon>Pseudomonadota</taxon>
        <taxon>Gammaproteobacteria</taxon>
        <taxon>Pseudomonadales</taxon>
        <taxon>Pseudomonadaceae</taxon>
        <taxon>Pseudomonas</taxon>
    </lineage>
</organism>
<dbReference type="Pfam" id="PF25973">
    <property type="entry name" value="BSH_CzcB"/>
    <property type="match status" value="1"/>
</dbReference>
<dbReference type="Gene3D" id="2.40.420.20">
    <property type="match status" value="1"/>
</dbReference>
<dbReference type="Gene3D" id="2.40.50.100">
    <property type="match status" value="1"/>
</dbReference>
<dbReference type="InterPro" id="IPR006143">
    <property type="entry name" value="RND_pump_MFP"/>
</dbReference>
<accession>A0AAQ1SU51</accession>
<dbReference type="Proteomes" id="UP000294335">
    <property type="component" value="Unassembled WGS sequence"/>
</dbReference>
<dbReference type="GO" id="GO:1990281">
    <property type="term" value="C:efflux pump complex"/>
    <property type="evidence" value="ECO:0007669"/>
    <property type="project" value="TreeGrafter"/>
</dbReference>
<dbReference type="InterPro" id="IPR058647">
    <property type="entry name" value="BSH_CzcB-like"/>
</dbReference>
<dbReference type="PANTHER" id="PTHR30469">
    <property type="entry name" value="MULTIDRUG RESISTANCE PROTEIN MDTA"/>
    <property type="match status" value="1"/>
</dbReference>
<protein>
    <recommendedName>
        <fullName evidence="3">CzcB-like barrel-sandwich hybrid domain-containing protein</fullName>
    </recommendedName>
</protein>
<keyword evidence="5" id="KW-1185">Reference proteome</keyword>
<proteinExistence type="inferred from homology"/>
<keyword evidence="2" id="KW-0732">Signal</keyword>
<dbReference type="Gene3D" id="1.10.287.470">
    <property type="entry name" value="Helix hairpin bin"/>
    <property type="match status" value="1"/>
</dbReference>
<sequence length="390" mass="41719">MSTLTTNAIRGNQPCVLHRLAKLLCLVAIGMLLSACERAAEAPVPTAIDKAVLTVAVAAPTEQFLISSLTANGPIAAWQEAVIGPEVNGLRVDAVLVQVGDQVRKGQALATFAKDTVQHDYRLAKAALDEAIALAHEARSDGERARELRDIGGLSGQQVQQMLTQEQATQARVQAARARVAVQELHLSQTTLRAPDDGIISARSATVGSVPAQGTEMFRMIRQGRLEWRAELTAQQLAKIRPGQESRIGSPEGGYWSGRVRQIAPTVDTTSRRGVVYVDISGPVTKNAASMPAGAYVKGEVILGERPGMMVPQTAIVARDGFHLVFKVNDDQRVEGLKVDVGRIVDDRQEVMSGLEGSERIVVAGGAFLNSGDLVQIAEGADMHPEHDPR</sequence>
<name>A0AAQ1SU51_9PSED</name>
<dbReference type="NCBIfam" id="TIGR01730">
    <property type="entry name" value="RND_mfp"/>
    <property type="match status" value="1"/>
</dbReference>
<feature type="domain" description="CzcB-like barrel-sandwich hybrid" evidence="3">
    <location>
        <begin position="80"/>
        <end position="219"/>
    </location>
</feature>
<dbReference type="Gene3D" id="2.40.30.170">
    <property type="match status" value="1"/>
</dbReference>
<dbReference type="AlphaFoldDB" id="A0AAQ1SU51"/>
<gene>
    <name evidence="4" type="ORF">JV551A3_V1_1500170</name>
</gene>